<dbReference type="AlphaFoldDB" id="A0A316YVK2"/>
<dbReference type="GO" id="GO:0005634">
    <property type="term" value="C:nucleus"/>
    <property type="evidence" value="ECO:0007669"/>
    <property type="project" value="UniProtKB-SubCell"/>
</dbReference>
<dbReference type="PANTHER" id="PTHR13931:SF2">
    <property type="entry name" value="UBIQUITIN CONJUGATION FACTOR E4 B"/>
    <property type="match status" value="1"/>
</dbReference>
<comment type="similarity">
    <text evidence="5">Belongs to the ubiquitin conjugation factor E4 family.</text>
</comment>
<dbReference type="InterPro" id="IPR045132">
    <property type="entry name" value="UBE4"/>
</dbReference>
<dbReference type="InterPro" id="IPR003613">
    <property type="entry name" value="Ubox_domain"/>
</dbReference>
<evidence type="ECO:0000256" key="9">
    <source>
        <dbReference type="ARBA" id="ARBA00022786"/>
    </source>
</evidence>
<dbReference type="Proteomes" id="UP000245768">
    <property type="component" value="Unassembled WGS sequence"/>
</dbReference>
<evidence type="ECO:0000313" key="14">
    <source>
        <dbReference type="EMBL" id="PWN93152.1"/>
    </source>
</evidence>
<keyword evidence="8" id="KW-0808">Transferase</keyword>
<evidence type="ECO:0000256" key="2">
    <source>
        <dbReference type="ARBA" id="ARBA00004123"/>
    </source>
</evidence>
<keyword evidence="7" id="KW-0963">Cytoplasm</keyword>
<dbReference type="SMART" id="SM00504">
    <property type="entry name" value="Ubox"/>
    <property type="match status" value="1"/>
</dbReference>
<evidence type="ECO:0000256" key="7">
    <source>
        <dbReference type="ARBA" id="ARBA00022490"/>
    </source>
</evidence>
<evidence type="ECO:0000256" key="11">
    <source>
        <dbReference type="SAM" id="Coils"/>
    </source>
</evidence>
<evidence type="ECO:0000256" key="3">
    <source>
        <dbReference type="ARBA" id="ARBA00004496"/>
    </source>
</evidence>
<proteinExistence type="inferred from homology"/>
<name>A0A316YVK2_9BASI</name>
<feature type="domain" description="U-box" evidence="13">
    <location>
        <begin position="1037"/>
        <end position="1111"/>
    </location>
</feature>
<sequence>MAPPLSTEDAKAAATVDIFNITFDRTKAEASNWELTYLKELTEELKQENGGQIPAPSPEIADRILIARLSLDTEGDIMSDDSDLLAVLAGLPKGQTSYDYLVGAWKRCRAQESRARKDLGSSESAPVVSSLEEVRSLIISYLGLIVNTPDMFPNHSKPSTSYLRQRQVSPLCLVPSLLKQGSGSLASTTDPYSSSSASSSALAFSLGDANRWATFEPFELPLMLTDLARRFDGEGLDEVLGPALTEISRQIRDGPDDGTGKGPGSSSQQTSANGSGNSSSSNANANANDALNRAAAAGDVQAVLAHLLGQAGQAGMPGAPTRPPGNASAAPVPSLGLNQKEGMNIGGMEWNVYVMAMADCADVKPIASAMTSLPNFNPSTASGPTLERESLLGPVLRLSSFADTSPSLCDQFYGDGDRARMASAHSSLRTTLAVLHSAHFRIFNSLVRAGPGPREAVLAYWGRACDLNRKRGAMRARAREVATDGFMVNLFEMLMRFSEPFMDYKYSKIDRIDPEYLRRQKRFDVSELTRLNATEPEAKEWADQAEALSSPPNFITETFFIALRLASLGLGKAIRTLNDRVEEMQRLKKRTKEVEESRATWASTPQAMQYDAFIKRAEAECKRMEAEVFASECQLLDDDFISRTVIFISFVMTWLVRVADPRGQHPLTQVELPLPKEVPIHFKMLPEHIFEDVCDVLLFLGRYKPDALTEAAKTDLVTFCTTFLSSGWFIRNPFLKAKLAEILFYNVLPFGYNKTGVVGDTINFHPLALRHLVPALMSFWIEAESTGSHTQFYDKFNIRYHLSRIFETIWSNPQHKERLHAEASGNDSNFVIFVNRLLNDVTFLLDDALERLLELHSKQVEMDSPEYQQKTAEERQEFEGHVRGTEGQIRSMLQFGHEFLARLIDFTGEPGKTKDAFMQPEIVARLASMLNYNLDLLVGPRCQELKVKDPKKVRFNPKELLKQILSVYLNLAARHEFVQAIARDGRSYRKEIFEKACRIAQKHMLKGSPELDVLMGMVGQVEEFKTMEEEEEEDLGDVPDEFLDPLMATIMLHPVVLPSSKAVVDLSTIKSHLLSDATDPFNRVPLKLEEVQEDKELRERIMAFRQERKRTRQE</sequence>
<dbReference type="FunCoup" id="A0A316YVK2">
    <property type="interactions" value="883"/>
</dbReference>
<dbReference type="PANTHER" id="PTHR13931">
    <property type="entry name" value="UBIQUITINATION FACTOR E4"/>
    <property type="match status" value="1"/>
</dbReference>
<dbReference type="Pfam" id="PF04564">
    <property type="entry name" value="U-box"/>
    <property type="match status" value="1"/>
</dbReference>
<dbReference type="EMBL" id="KZ819634">
    <property type="protein sequence ID" value="PWN93152.1"/>
    <property type="molecule type" value="Genomic_DNA"/>
</dbReference>
<feature type="coiled-coil region" evidence="11">
    <location>
        <begin position="574"/>
        <end position="634"/>
    </location>
</feature>
<evidence type="ECO:0000256" key="12">
    <source>
        <dbReference type="SAM" id="MobiDB-lite"/>
    </source>
</evidence>
<dbReference type="InterPro" id="IPR013083">
    <property type="entry name" value="Znf_RING/FYVE/PHD"/>
</dbReference>
<gene>
    <name evidence="14" type="ORF">FA10DRAFT_263848</name>
</gene>
<dbReference type="GO" id="GO:0005737">
    <property type="term" value="C:cytoplasm"/>
    <property type="evidence" value="ECO:0007669"/>
    <property type="project" value="UniProtKB-SubCell"/>
</dbReference>
<evidence type="ECO:0000256" key="4">
    <source>
        <dbReference type="ARBA" id="ARBA00004906"/>
    </source>
</evidence>
<dbReference type="GO" id="GO:0000151">
    <property type="term" value="C:ubiquitin ligase complex"/>
    <property type="evidence" value="ECO:0007669"/>
    <property type="project" value="InterPro"/>
</dbReference>
<dbReference type="Gene3D" id="3.30.40.10">
    <property type="entry name" value="Zinc/RING finger domain, C3HC4 (zinc finger)"/>
    <property type="match status" value="1"/>
</dbReference>
<dbReference type="Pfam" id="PF10408">
    <property type="entry name" value="Ufd2P_core"/>
    <property type="match status" value="1"/>
</dbReference>
<evidence type="ECO:0000313" key="15">
    <source>
        <dbReference type="Proteomes" id="UP000245768"/>
    </source>
</evidence>
<dbReference type="InParanoid" id="A0A316YVK2"/>
<dbReference type="FunFam" id="3.30.40.10:FF:000055">
    <property type="entry name" value="Ubiquitin conjugation factor e4 a"/>
    <property type="match status" value="1"/>
</dbReference>
<feature type="compositionally biased region" description="Basic and acidic residues" evidence="12">
    <location>
        <begin position="250"/>
        <end position="259"/>
    </location>
</feature>
<dbReference type="GeneID" id="37042316"/>
<dbReference type="OrthoDB" id="20295at2759"/>
<dbReference type="SUPFAM" id="SSF57850">
    <property type="entry name" value="RING/U-box"/>
    <property type="match status" value="1"/>
</dbReference>
<evidence type="ECO:0000256" key="1">
    <source>
        <dbReference type="ARBA" id="ARBA00000900"/>
    </source>
</evidence>
<evidence type="ECO:0000256" key="6">
    <source>
        <dbReference type="ARBA" id="ARBA00012483"/>
    </source>
</evidence>
<dbReference type="UniPathway" id="UPA00143"/>
<dbReference type="STRING" id="215250.A0A316YVK2"/>
<dbReference type="RefSeq" id="XP_025380350.1">
    <property type="nucleotide sequence ID" value="XM_025520400.1"/>
</dbReference>
<dbReference type="GO" id="GO:0034450">
    <property type="term" value="F:ubiquitin-ubiquitin ligase activity"/>
    <property type="evidence" value="ECO:0007669"/>
    <property type="project" value="InterPro"/>
</dbReference>
<comment type="pathway">
    <text evidence="4">Protein modification; protein ubiquitination.</text>
</comment>
<feature type="region of interest" description="Disordered" evidence="12">
    <location>
        <begin position="314"/>
        <end position="335"/>
    </location>
</feature>
<dbReference type="PROSITE" id="PS51698">
    <property type="entry name" value="U_BOX"/>
    <property type="match status" value="1"/>
</dbReference>
<evidence type="ECO:0000259" key="13">
    <source>
        <dbReference type="PROSITE" id="PS51698"/>
    </source>
</evidence>
<comment type="subcellular location">
    <subcellularLocation>
        <location evidence="3">Cytoplasm</location>
    </subcellularLocation>
    <subcellularLocation>
        <location evidence="2">Nucleus</location>
    </subcellularLocation>
</comment>
<evidence type="ECO:0000256" key="8">
    <source>
        <dbReference type="ARBA" id="ARBA00022679"/>
    </source>
</evidence>
<feature type="region of interest" description="Disordered" evidence="12">
    <location>
        <begin position="250"/>
        <end position="285"/>
    </location>
</feature>
<dbReference type="GO" id="GO:0006511">
    <property type="term" value="P:ubiquitin-dependent protein catabolic process"/>
    <property type="evidence" value="ECO:0007669"/>
    <property type="project" value="InterPro"/>
</dbReference>
<dbReference type="EC" id="2.3.2.27" evidence="6"/>
<evidence type="ECO:0000256" key="10">
    <source>
        <dbReference type="ARBA" id="ARBA00023242"/>
    </source>
</evidence>
<accession>A0A316YVK2</accession>
<dbReference type="InterPro" id="IPR019474">
    <property type="entry name" value="Ub_conjug_fac_E4_core"/>
</dbReference>
<keyword evidence="10" id="KW-0539">Nucleus</keyword>
<feature type="compositionally biased region" description="Low complexity" evidence="12">
    <location>
        <begin position="264"/>
        <end position="285"/>
    </location>
</feature>
<evidence type="ECO:0000256" key="5">
    <source>
        <dbReference type="ARBA" id="ARBA00007434"/>
    </source>
</evidence>
<protein>
    <recommendedName>
        <fullName evidence="6">RING-type E3 ubiquitin transferase</fullName>
        <ecNumber evidence="6">2.3.2.27</ecNumber>
    </recommendedName>
</protein>
<organism evidence="14 15">
    <name type="scientific">Acaromyces ingoldii</name>
    <dbReference type="NCBI Taxonomy" id="215250"/>
    <lineage>
        <taxon>Eukaryota</taxon>
        <taxon>Fungi</taxon>
        <taxon>Dikarya</taxon>
        <taxon>Basidiomycota</taxon>
        <taxon>Ustilaginomycotina</taxon>
        <taxon>Exobasidiomycetes</taxon>
        <taxon>Exobasidiales</taxon>
        <taxon>Cryptobasidiaceae</taxon>
        <taxon>Acaromyces</taxon>
    </lineage>
</organism>
<reference evidence="14 15" key="1">
    <citation type="journal article" date="2018" name="Mol. Biol. Evol.">
        <title>Broad Genomic Sampling Reveals a Smut Pathogenic Ancestry of the Fungal Clade Ustilaginomycotina.</title>
        <authorList>
            <person name="Kijpornyongpan T."/>
            <person name="Mondo S.J."/>
            <person name="Barry K."/>
            <person name="Sandor L."/>
            <person name="Lee J."/>
            <person name="Lipzen A."/>
            <person name="Pangilinan J."/>
            <person name="LaButti K."/>
            <person name="Hainaut M."/>
            <person name="Henrissat B."/>
            <person name="Grigoriev I.V."/>
            <person name="Spatafora J.W."/>
            <person name="Aime M.C."/>
        </authorList>
    </citation>
    <scope>NUCLEOTIDE SEQUENCE [LARGE SCALE GENOMIC DNA]</scope>
    <source>
        <strain evidence="14 15">MCA 4198</strain>
    </source>
</reference>
<dbReference type="GO" id="GO:0036503">
    <property type="term" value="P:ERAD pathway"/>
    <property type="evidence" value="ECO:0007669"/>
    <property type="project" value="InterPro"/>
</dbReference>
<dbReference type="GO" id="GO:0000209">
    <property type="term" value="P:protein polyubiquitination"/>
    <property type="evidence" value="ECO:0007669"/>
    <property type="project" value="TreeGrafter"/>
</dbReference>
<keyword evidence="9" id="KW-0833">Ubl conjugation pathway</keyword>
<comment type="catalytic activity">
    <reaction evidence="1">
        <text>S-ubiquitinyl-[E2 ubiquitin-conjugating enzyme]-L-cysteine + [acceptor protein]-L-lysine = [E2 ubiquitin-conjugating enzyme]-L-cysteine + N(6)-ubiquitinyl-[acceptor protein]-L-lysine.</text>
        <dbReference type="EC" id="2.3.2.27"/>
    </reaction>
</comment>
<keyword evidence="15" id="KW-1185">Reference proteome</keyword>
<keyword evidence="11" id="KW-0175">Coiled coil</keyword>